<comment type="caution">
    <text evidence="1">The sequence shown here is derived from an EMBL/GenBank/DDBJ whole genome shotgun (WGS) entry which is preliminary data.</text>
</comment>
<keyword evidence="2" id="KW-1185">Reference proteome</keyword>
<name>A0A401Q7H9_SCYTO</name>
<accession>A0A401Q7H9</accession>
<dbReference type="Proteomes" id="UP000288216">
    <property type="component" value="Unassembled WGS sequence"/>
</dbReference>
<proteinExistence type="predicted"/>
<organism evidence="1 2">
    <name type="scientific">Scyliorhinus torazame</name>
    <name type="common">Cloudy catshark</name>
    <name type="synonym">Catulus torazame</name>
    <dbReference type="NCBI Taxonomy" id="75743"/>
    <lineage>
        <taxon>Eukaryota</taxon>
        <taxon>Metazoa</taxon>
        <taxon>Chordata</taxon>
        <taxon>Craniata</taxon>
        <taxon>Vertebrata</taxon>
        <taxon>Chondrichthyes</taxon>
        <taxon>Elasmobranchii</taxon>
        <taxon>Galeomorphii</taxon>
        <taxon>Galeoidea</taxon>
        <taxon>Carcharhiniformes</taxon>
        <taxon>Scyliorhinidae</taxon>
        <taxon>Scyliorhinus</taxon>
    </lineage>
</organism>
<evidence type="ECO:0000313" key="2">
    <source>
        <dbReference type="Proteomes" id="UP000288216"/>
    </source>
</evidence>
<dbReference type="AlphaFoldDB" id="A0A401Q7H9"/>
<sequence length="34" mass="3892">VRAQYRKCFARMCKAKDTSDSQMDADDTMITMSS</sequence>
<gene>
    <name evidence="1" type="ORF">scyTo_0022986</name>
</gene>
<protein>
    <submittedName>
        <fullName evidence="1">Uncharacterized protein</fullName>
    </submittedName>
</protein>
<feature type="non-terminal residue" evidence="1">
    <location>
        <position position="1"/>
    </location>
</feature>
<reference evidence="1 2" key="1">
    <citation type="journal article" date="2018" name="Nat. Ecol. Evol.">
        <title>Shark genomes provide insights into elasmobranch evolution and the origin of vertebrates.</title>
        <authorList>
            <person name="Hara Y"/>
            <person name="Yamaguchi K"/>
            <person name="Onimaru K"/>
            <person name="Kadota M"/>
            <person name="Koyanagi M"/>
            <person name="Keeley SD"/>
            <person name="Tatsumi K"/>
            <person name="Tanaka K"/>
            <person name="Motone F"/>
            <person name="Kageyama Y"/>
            <person name="Nozu R"/>
            <person name="Adachi N"/>
            <person name="Nishimura O"/>
            <person name="Nakagawa R"/>
            <person name="Tanegashima C"/>
            <person name="Kiyatake I"/>
            <person name="Matsumoto R"/>
            <person name="Murakumo K"/>
            <person name="Nishida K"/>
            <person name="Terakita A"/>
            <person name="Kuratani S"/>
            <person name="Sato K"/>
            <person name="Hyodo S Kuraku.S."/>
        </authorList>
    </citation>
    <scope>NUCLEOTIDE SEQUENCE [LARGE SCALE GENOMIC DNA]</scope>
</reference>
<dbReference type="EMBL" id="BFAA01025340">
    <property type="protein sequence ID" value="GCB81321.1"/>
    <property type="molecule type" value="Genomic_DNA"/>
</dbReference>
<evidence type="ECO:0000313" key="1">
    <source>
        <dbReference type="EMBL" id="GCB81321.1"/>
    </source>
</evidence>